<evidence type="ECO:0000256" key="1">
    <source>
        <dbReference type="SAM" id="MobiDB-lite"/>
    </source>
</evidence>
<evidence type="ECO:0000313" key="3">
    <source>
        <dbReference type="Proteomes" id="UP001580407"/>
    </source>
</evidence>
<dbReference type="RefSeq" id="WP_375533192.1">
    <property type="nucleotide sequence ID" value="NZ_JBHIRX010000021.1"/>
</dbReference>
<keyword evidence="3" id="KW-1185">Reference proteome</keyword>
<feature type="compositionally biased region" description="Basic and acidic residues" evidence="1">
    <location>
        <begin position="15"/>
        <end position="45"/>
    </location>
</feature>
<dbReference type="EMBL" id="JBHILM010000032">
    <property type="protein sequence ID" value="MFB5683900.1"/>
    <property type="molecule type" value="Genomic_DNA"/>
</dbReference>
<protein>
    <submittedName>
        <fullName evidence="2">Uncharacterized protein</fullName>
    </submittedName>
</protein>
<accession>A0ABV5BDW8</accession>
<sequence length="88" mass="10313">MEKDRTGMAPGQHWKVGEPGDDRESDVMTDSHLETGEAEREGTGEGRVRAFFQEERELETGLRDLLPRYVDMKRYTSRETKEKRRAKR</sequence>
<gene>
    <name evidence="2" type="ORF">ACE3NQ_23575</name>
</gene>
<reference evidence="2 3" key="1">
    <citation type="submission" date="2024-09" db="EMBL/GenBank/DDBJ databases">
        <authorList>
            <person name="Ruan L."/>
        </authorList>
    </citation>
    <scope>NUCLEOTIDE SEQUENCE [LARGE SCALE GENOMIC DNA]</scope>
    <source>
        <strain evidence="2 3">D33</strain>
    </source>
</reference>
<comment type="caution">
    <text evidence="2">The sequence shown here is derived from an EMBL/GenBank/DDBJ whole genome shotgun (WGS) entry which is preliminary data.</text>
</comment>
<feature type="region of interest" description="Disordered" evidence="1">
    <location>
        <begin position="1"/>
        <end position="45"/>
    </location>
</feature>
<proteinExistence type="predicted"/>
<dbReference type="Proteomes" id="UP001580407">
    <property type="component" value="Unassembled WGS sequence"/>
</dbReference>
<name>A0ABV5BDW8_9BACL</name>
<evidence type="ECO:0000313" key="2">
    <source>
        <dbReference type="EMBL" id="MFB5683900.1"/>
    </source>
</evidence>
<organism evidence="2 3">
    <name type="scientific">Paenibacillus terreus</name>
    <dbReference type="NCBI Taxonomy" id="1387834"/>
    <lineage>
        <taxon>Bacteria</taxon>
        <taxon>Bacillati</taxon>
        <taxon>Bacillota</taxon>
        <taxon>Bacilli</taxon>
        <taxon>Bacillales</taxon>
        <taxon>Paenibacillaceae</taxon>
        <taxon>Paenibacillus</taxon>
    </lineage>
</organism>